<dbReference type="InterPro" id="IPR050109">
    <property type="entry name" value="HTH-type_TetR-like_transc_reg"/>
</dbReference>
<dbReference type="InterPro" id="IPR041490">
    <property type="entry name" value="KstR2_TetR_C"/>
</dbReference>
<dbReference type="SUPFAM" id="SSF48498">
    <property type="entry name" value="Tetracyclin repressor-like, C-terminal domain"/>
    <property type="match status" value="1"/>
</dbReference>
<keyword evidence="1" id="KW-0805">Transcription regulation</keyword>
<dbReference type="GO" id="GO:0003700">
    <property type="term" value="F:DNA-binding transcription factor activity"/>
    <property type="evidence" value="ECO:0007669"/>
    <property type="project" value="TreeGrafter"/>
</dbReference>
<protein>
    <submittedName>
        <fullName evidence="6">TetR/AcrR family transcriptional regulator</fullName>
    </submittedName>
</protein>
<evidence type="ECO:0000256" key="3">
    <source>
        <dbReference type="ARBA" id="ARBA00023163"/>
    </source>
</evidence>
<dbReference type="InterPro" id="IPR036271">
    <property type="entry name" value="Tet_transcr_reg_TetR-rel_C_sf"/>
</dbReference>
<accession>A0A4R5C1C4</accession>
<sequence length="205" mass="22557">MPRPTNGVRTPDAIREAAIELFYEHGYEATSLREVAAKVGIRVGSLYNHISGKDELLSSIMIGIMDDLLAALRSVLREHEDDPVAALRACVDTHIRFHAQRAREVFIGNSELRALPAKEHRRVVGKRDQYEKLIRGVIEELSAQGKAEVVDARLQTYAIVAMGTHVASWYKPRGGMSLEAIVQTYTELILRQVGVPSAAVAATGS</sequence>
<dbReference type="InterPro" id="IPR001647">
    <property type="entry name" value="HTH_TetR"/>
</dbReference>
<evidence type="ECO:0000256" key="4">
    <source>
        <dbReference type="PROSITE-ProRule" id="PRU00335"/>
    </source>
</evidence>
<evidence type="ECO:0000313" key="6">
    <source>
        <dbReference type="EMBL" id="TDD90574.1"/>
    </source>
</evidence>
<evidence type="ECO:0000256" key="1">
    <source>
        <dbReference type="ARBA" id="ARBA00023015"/>
    </source>
</evidence>
<keyword evidence="7" id="KW-1185">Reference proteome</keyword>
<comment type="caution">
    <text evidence="6">The sequence shown here is derived from an EMBL/GenBank/DDBJ whole genome shotgun (WGS) entry which is preliminary data.</text>
</comment>
<dbReference type="RefSeq" id="WP_132681937.1">
    <property type="nucleotide sequence ID" value="NZ_SMLA01000008.1"/>
</dbReference>
<dbReference type="SUPFAM" id="SSF46689">
    <property type="entry name" value="Homeodomain-like"/>
    <property type="match status" value="1"/>
</dbReference>
<feature type="domain" description="HTH tetR-type" evidence="5">
    <location>
        <begin position="8"/>
        <end position="68"/>
    </location>
</feature>
<reference evidence="6 7" key="1">
    <citation type="submission" date="2019-03" db="EMBL/GenBank/DDBJ databases">
        <title>Draft genome sequences of novel Actinobacteria.</title>
        <authorList>
            <person name="Sahin N."/>
            <person name="Ay H."/>
            <person name="Saygin H."/>
        </authorList>
    </citation>
    <scope>NUCLEOTIDE SEQUENCE [LARGE SCALE GENOMIC DNA]</scope>
    <source>
        <strain evidence="6 7">5K548</strain>
    </source>
</reference>
<evidence type="ECO:0000256" key="2">
    <source>
        <dbReference type="ARBA" id="ARBA00023125"/>
    </source>
</evidence>
<dbReference type="Pfam" id="PF00440">
    <property type="entry name" value="TetR_N"/>
    <property type="match status" value="1"/>
</dbReference>
<dbReference type="Pfam" id="PF17932">
    <property type="entry name" value="TetR_C_24"/>
    <property type="match status" value="1"/>
</dbReference>
<dbReference type="EMBL" id="SMLA01000008">
    <property type="protein sequence ID" value="TDD90574.1"/>
    <property type="molecule type" value="Genomic_DNA"/>
</dbReference>
<gene>
    <name evidence="6" type="ORF">E1202_08070</name>
</gene>
<evidence type="ECO:0000259" key="5">
    <source>
        <dbReference type="PROSITE" id="PS50977"/>
    </source>
</evidence>
<dbReference type="PROSITE" id="PS50977">
    <property type="entry name" value="HTH_TETR_2"/>
    <property type="match status" value="1"/>
</dbReference>
<proteinExistence type="predicted"/>
<evidence type="ECO:0000313" key="7">
    <source>
        <dbReference type="Proteomes" id="UP000294723"/>
    </source>
</evidence>
<keyword evidence="2 4" id="KW-0238">DNA-binding</keyword>
<organism evidence="6 7">
    <name type="scientific">Saccharopolyspora karakumensis</name>
    <dbReference type="NCBI Taxonomy" id="2530386"/>
    <lineage>
        <taxon>Bacteria</taxon>
        <taxon>Bacillati</taxon>
        <taxon>Actinomycetota</taxon>
        <taxon>Actinomycetes</taxon>
        <taxon>Pseudonocardiales</taxon>
        <taxon>Pseudonocardiaceae</taxon>
        <taxon>Saccharopolyspora</taxon>
    </lineage>
</organism>
<dbReference type="GO" id="GO:0000976">
    <property type="term" value="F:transcription cis-regulatory region binding"/>
    <property type="evidence" value="ECO:0007669"/>
    <property type="project" value="TreeGrafter"/>
</dbReference>
<dbReference type="InterPro" id="IPR009057">
    <property type="entry name" value="Homeodomain-like_sf"/>
</dbReference>
<dbReference type="PRINTS" id="PR00455">
    <property type="entry name" value="HTHTETR"/>
</dbReference>
<dbReference type="Gene3D" id="1.10.357.10">
    <property type="entry name" value="Tetracycline Repressor, domain 2"/>
    <property type="match status" value="1"/>
</dbReference>
<name>A0A4R5C1C4_9PSEU</name>
<dbReference type="Proteomes" id="UP000294723">
    <property type="component" value="Unassembled WGS sequence"/>
</dbReference>
<feature type="DNA-binding region" description="H-T-H motif" evidence="4">
    <location>
        <begin position="31"/>
        <end position="50"/>
    </location>
</feature>
<dbReference type="PANTHER" id="PTHR30055:SF234">
    <property type="entry name" value="HTH-TYPE TRANSCRIPTIONAL REGULATOR BETI"/>
    <property type="match status" value="1"/>
</dbReference>
<keyword evidence="3" id="KW-0804">Transcription</keyword>
<dbReference type="PANTHER" id="PTHR30055">
    <property type="entry name" value="HTH-TYPE TRANSCRIPTIONAL REGULATOR RUTR"/>
    <property type="match status" value="1"/>
</dbReference>
<dbReference type="AlphaFoldDB" id="A0A4R5C1C4"/>